<evidence type="ECO:0000313" key="6">
    <source>
        <dbReference type="EMBL" id="MBM9477378.1"/>
    </source>
</evidence>
<dbReference type="InterPro" id="IPR023296">
    <property type="entry name" value="Glyco_hydro_beta-prop_sf"/>
</dbReference>
<dbReference type="GO" id="GO:0005975">
    <property type="term" value="P:carbohydrate metabolic process"/>
    <property type="evidence" value="ECO:0007669"/>
    <property type="project" value="InterPro"/>
</dbReference>
<sequence>MFRLPDSWVWDFWTVQDGPTHHLFFLYASRALHDPDRRHLRASIGHAVSTDLRTWQRVADALVHGEAGEFDATATWTGSVVRGPDGTWHLFYTGTTVHTDGLLQQIGVATSTDLLRWDKQPGPLLRADPRWYETLGQSFWRDEHFRDPWVFADPHGDGWHMFVTARARHGAVDDRGVVGYARSTDLATWDVLPPLTAPGTGFGQLEVLQLVRVDGRWVLIFNCLATEFAAARAEAGGPGGVWAARADSPVGPFDIAHATRLTDERLYVGKLMQDRTGAWVMLAFRNDGPDGFVGSLTDPMPVRWDAGRLVVEAAGALIQPD</sequence>
<comment type="similarity">
    <text evidence="1">Belongs to the glycosyl hydrolase 32 family.</text>
</comment>
<accession>A0A938YME9</accession>
<dbReference type="AlphaFoldDB" id="A0A938YME9"/>
<dbReference type="Proteomes" id="UP000663801">
    <property type="component" value="Unassembled WGS sequence"/>
</dbReference>
<dbReference type="EC" id="3.2.1.26" evidence="2"/>
<organism evidence="6 7">
    <name type="scientific">Nakamurella flavida</name>
    <dbReference type="NCBI Taxonomy" id="363630"/>
    <lineage>
        <taxon>Bacteria</taxon>
        <taxon>Bacillati</taxon>
        <taxon>Actinomycetota</taxon>
        <taxon>Actinomycetes</taxon>
        <taxon>Nakamurellales</taxon>
        <taxon>Nakamurellaceae</taxon>
        <taxon>Nakamurella</taxon>
    </lineage>
</organism>
<dbReference type="Pfam" id="PF00251">
    <property type="entry name" value="Glyco_hydro_32N"/>
    <property type="match status" value="1"/>
</dbReference>
<keyword evidence="4" id="KW-0326">Glycosidase</keyword>
<evidence type="ECO:0000256" key="4">
    <source>
        <dbReference type="ARBA" id="ARBA00023295"/>
    </source>
</evidence>
<dbReference type="PANTHER" id="PTHR43101">
    <property type="entry name" value="BETA-FRUCTOSIDASE"/>
    <property type="match status" value="1"/>
</dbReference>
<dbReference type="InterPro" id="IPR051214">
    <property type="entry name" value="GH32_Enzymes"/>
</dbReference>
<proteinExistence type="inferred from homology"/>
<dbReference type="InterPro" id="IPR001362">
    <property type="entry name" value="Glyco_hydro_32"/>
</dbReference>
<name>A0A938YME9_9ACTN</name>
<keyword evidence="7" id="KW-1185">Reference proteome</keyword>
<evidence type="ECO:0000256" key="2">
    <source>
        <dbReference type="ARBA" id="ARBA00012758"/>
    </source>
</evidence>
<gene>
    <name evidence="6" type="ORF">JL107_13070</name>
</gene>
<evidence type="ECO:0000256" key="3">
    <source>
        <dbReference type="ARBA" id="ARBA00022801"/>
    </source>
</evidence>
<dbReference type="InterPro" id="IPR013148">
    <property type="entry name" value="Glyco_hydro_32_N"/>
</dbReference>
<reference evidence="6" key="1">
    <citation type="submission" date="2021-01" db="EMBL/GenBank/DDBJ databases">
        <title>KCTC 19127 draft genome.</title>
        <authorList>
            <person name="An D."/>
        </authorList>
    </citation>
    <scope>NUCLEOTIDE SEQUENCE</scope>
    <source>
        <strain evidence="6">KCTC 19127</strain>
    </source>
</reference>
<evidence type="ECO:0000259" key="5">
    <source>
        <dbReference type="Pfam" id="PF00251"/>
    </source>
</evidence>
<evidence type="ECO:0000313" key="7">
    <source>
        <dbReference type="Proteomes" id="UP000663801"/>
    </source>
</evidence>
<dbReference type="GO" id="GO:0004564">
    <property type="term" value="F:beta-fructofuranosidase activity"/>
    <property type="evidence" value="ECO:0007669"/>
    <property type="project" value="UniProtKB-EC"/>
</dbReference>
<protein>
    <recommendedName>
        <fullName evidence="2">beta-fructofuranosidase</fullName>
        <ecNumber evidence="2">3.2.1.26</ecNumber>
    </recommendedName>
</protein>
<dbReference type="Gene3D" id="2.115.10.20">
    <property type="entry name" value="Glycosyl hydrolase domain, family 43"/>
    <property type="match status" value="1"/>
</dbReference>
<dbReference type="PANTHER" id="PTHR43101:SF1">
    <property type="entry name" value="BETA-FRUCTOSIDASE"/>
    <property type="match status" value="1"/>
</dbReference>
<dbReference type="EMBL" id="JAERWL010000010">
    <property type="protein sequence ID" value="MBM9477378.1"/>
    <property type="molecule type" value="Genomic_DNA"/>
</dbReference>
<dbReference type="SUPFAM" id="SSF75005">
    <property type="entry name" value="Arabinanase/levansucrase/invertase"/>
    <property type="match status" value="1"/>
</dbReference>
<feature type="domain" description="Glycosyl hydrolase family 32 N-terminal" evidence="5">
    <location>
        <begin position="20"/>
        <end position="223"/>
    </location>
</feature>
<dbReference type="RefSeq" id="WP_205257492.1">
    <property type="nucleotide sequence ID" value="NZ_BAAAPV010000003.1"/>
</dbReference>
<comment type="caution">
    <text evidence="6">The sequence shown here is derived from an EMBL/GenBank/DDBJ whole genome shotgun (WGS) entry which is preliminary data.</text>
</comment>
<keyword evidence="3 6" id="KW-0378">Hydrolase</keyword>
<dbReference type="CDD" id="cd18609">
    <property type="entry name" value="GH32-like"/>
    <property type="match status" value="1"/>
</dbReference>
<dbReference type="SMART" id="SM00640">
    <property type="entry name" value="Glyco_32"/>
    <property type="match status" value="1"/>
</dbReference>
<evidence type="ECO:0000256" key="1">
    <source>
        <dbReference type="ARBA" id="ARBA00009902"/>
    </source>
</evidence>